<proteinExistence type="predicted"/>
<dbReference type="Proteomes" id="UP001151760">
    <property type="component" value="Unassembled WGS sequence"/>
</dbReference>
<evidence type="ECO:0000256" key="4">
    <source>
        <dbReference type="PROSITE-ProRule" id="PRU00176"/>
    </source>
</evidence>
<evidence type="ECO:0000259" key="5">
    <source>
        <dbReference type="PROSITE" id="PS50102"/>
    </source>
</evidence>
<dbReference type="Pfam" id="PF00076">
    <property type="entry name" value="RRM_1"/>
    <property type="match status" value="1"/>
</dbReference>
<evidence type="ECO:0000256" key="3">
    <source>
        <dbReference type="ARBA" id="ARBA00023187"/>
    </source>
</evidence>
<dbReference type="CDD" id="cd00590">
    <property type="entry name" value="RRM_SF"/>
    <property type="match status" value="1"/>
</dbReference>
<dbReference type="InterPro" id="IPR012677">
    <property type="entry name" value="Nucleotide-bd_a/b_plait_sf"/>
</dbReference>
<evidence type="ECO:0000313" key="7">
    <source>
        <dbReference type="Proteomes" id="UP001151760"/>
    </source>
</evidence>
<keyword evidence="6" id="KW-0548">Nucleotidyltransferase</keyword>
<keyword evidence="4" id="KW-0694">RNA-binding</keyword>
<reference evidence="6" key="1">
    <citation type="journal article" date="2022" name="Int. J. Mol. Sci.">
        <title>Draft Genome of Tanacetum Coccineum: Genomic Comparison of Closely Related Tanacetum-Family Plants.</title>
        <authorList>
            <person name="Yamashiro T."/>
            <person name="Shiraishi A."/>
            <person name="Nakayama K."/>
            <person name="Satake H."/>
        </authorList>
    </citation>
    <scope>NUCLEOTIDE SEQUENCE</scope>
</reference>
<reference evidence="6" key="2">
    <citation type="submission" date="2022-01" db="EMBL/GenBank/DDBJ databases">
        <authorList>
            <person name="Yamashiro T."/>
            <person name="Shiraishi A."/>
            <person name="Satake H."/>
            <person name="Nakayama K."/>
        </authorList>
    </citation>
    <scope>NUCLEOTIDE SEQUENCE</scope>
</reference>
<dbReference type="InterPro" id="IPR050907">
    <property type="entry name" value="SRSF"/>
</dbReference>
<dbReference type="PROSITE" id="PS50102">
    <property type="entry name" value="RRM"/>
    <property type="match status" value="1"/>
</dbReference>
<dbReference type="SUPFAM" id="SSF54928">
    <property type="entry name" value="RNA-binding domain, RBD"/>
    <property type="match status" value="1"/>
</dbReference>
<dbReference type="PANTHER" id="PTHR23147">
    <property type="entry name" value="SERINE/ARGININE RICH SPLICING FACTOR"/>
    <property type="match status" value="1"/>
</dbReference>
<keyword evidence="1" id="KW-0507">mRNA processing</keyword>
<keyword evidence="7" id="KW-1185">Reference proteome</keyword>
<name>A0ABQ4WUG5_9ASTR</name>
<protein>
    <submittedName>
        <fullName evidence="6">RNA-directed DNA polymerase, eukaryota</fullName>
    </submittedName>
</protein>
<sequence>MPAQRSNEDQAVRISKSIFVTNFPDNLGSKELWKVCEGYGKVIDVFIPNRRSKAGKRFAFVRFIRVNDLDRLVGNLCTIWIGRFHLHANVARFERANKPVKPSGPSQSNAHGTFGSFVSAARDFPPLIASVAPVSSSPALVLDDSCVVERDLSCHVMGRVKDINSIPNLRILLAIEFYDY</sequence>
<evidence type="ECO:0000256" key="1">
    <source>
        <dbReference type="ARBA" id="ARBA00022664"/>
    </source>
</evidence>
<gene>
    <name evidence="6" type="ORF">Tco_0629892</name>
</gene>
<keyword evidence="2" id="KW-0747">Spliceosome</keyword>
<dbReference type="InterPro" id="IPR035979">
    <property type="entry name" value="RBD_domain_sf"/>
</dbReference>
<dbReference type="SMART" id="SM00360">
    <property type="entry name" value="RRM"/>
    <property type="match status" value="1"/>
</dbReference>
<keyword evidence="6" id="KW-0695">RNA-directed DNA polymerase</keyword>
<evidence type="ECO:0000313" key="6">
    <source>
        <dbReference type="EMBL" id="GJS56530.1"/>
    </source>
</evidence>
<comment type="caution">
    <text evidence="6">The sequence shown here is derived from an EMBL/GenBank/DDBJ whole genome shotgun (WGS) entry which is preliminary data.</text>
</comment>
<accession>A0ABQ4WUG5</accession>
<evidence type="ECO:0000256" key="2">
    <source>
        <dbReference type="ARBA" id="ARBA00022728"/>
    </source>
</evidence>
<feature type="domain" description="RRM" evidence="5">
    <location>
        <begin position="16"/>
        <end position="98"/>
    </location>
</feature>
<organism evidence="6 7">
    <name type="scientific">Tanacetum coccineum</name>
    <dbReference type="NCBI Taxonomy" id="301880"/>
    <lineage>
        <taxon>Eukaryota</taxon>
        <taxon>Viridiplantae</taxon>
        <taxon>Streptophyta</taxon>
        <taxon>Embryophyta</taxon>
        <taxon>Tracheophyta</taxon>
        <taxon>Spermatophyta</taxon>
        <taxon>Magnoliopsida</taxon>
        <taxon>eudicotyledons</taxon>
        <taxon>Gunneridae</taxon>
        <taxon>Pentapetalae</taxon>
        <taxon>asterids</taxon>
        <taxon>campanulids</taxon>
        <taxon>Asterales</taxon>
        <taxon>Asteraceae</taxon>
        <taxon>Asteroideae</taxon>
        <taxon>Anthemideae</taxon>
        <taxon>Anthemidinae</taxon>
        <taxon>Tanacetum</taxon>
    </lineage>
</organism>
<dbReference type="EMBL" id="BQNB010008942">
    <property type="protein sequence ID" value="GJS56530.1"/>
    <property type="molecule type" value="Genomic_DNA"/>
</dbReference>
<keyword evidence="6" id="KW-0808">Transferase</keyword>
<dbReference type="InterPro" id="IPR000504">
    <property type="entry name" value="RRM_dom"/>
</dbReference>
<dbReference type="Gene3D" id="3.30.70.330">
    <property type="match status" value="1"/>
</dbReference>
<dbReference type="GO" id="GO:0003964">
    <property type="term" value="F:RNA-directed DNA polymerase activity"/>
    <property type="evidence" value="ECO:0007669"/>
    <property type="project" value="UniProtKB-KW"/>
</dbReference>
<keyword evidence="3" id="KW-0508">mRNA splicing</keyword>